<protein>
    <recommendedName>
        <fullName evidence="7">FAD-binding PCMH-type domain-containing protein</fullName>
    </recommendedName>
</protein>
<feature type="signal peptide" evidence="6">
    <location>
        <begin position="1"/>
        <end position="20"/>
    </location>
</feature>
<keyword evidence="5" id="KW-0560">Oxidoreductase</keyword>
<evidence type="ECO:0000313" key="9">
    <source>
        <dbReference type="Proteomes" id="UP000736672"/>
    </source>
</evidence>
<evidence type="ECO:0000256" key="1">
    <source>
        <dbReference type="ARBA" id="ARBA00001974"/>
    </source>
</evidence>
<organism evidence="8 9">
    <name type="scientific">Fusarium solani</name>
    <name type="common">Filamentous fungus</name>
    <dbReference type="NCBI Taxonomy" id="169388"/>
    <lineage>
        <taxon>Eukaryota</taxon>
        <taxon>Fungi</taxon>
        <taxon>Dikarya</taxon>
        <taxon>Ascomycota</taxon>
        <taxon>Pezizomycotina</taxon>
        <taxon>Sordariomycetes</taxon>
        <taxon>Hypocreomycetidae</taxon>
        <taxon>Hypocreales</taxon>
        <taxon>Nectriaceae</taxon>
        <taxon>Fusarium</taxon>
        <taxon>Fusarium solani species complex</taxon>
    </lineage>
</organism>
<reference evidence="8" key="1">
    <citation type="journal article" date="2021" name="Nat. Commun.">
        <title>Genetic determinants of endophytism in the Arabidopsis root mycobiome.</title>
        <authorList>
            <person name="Mesny F."/>
            <person name="Miyauchi S."/>
            <person name="Thiergart T."/>
            <person name="Pickel B."/>
            <person name="Atanasova L."/>
            <person name="Karlsson M."/>
            <person name="Huettel B."/>
            <person name="Barry K.W."/>
            <person name="Haridas S."/>
            <person name="Chen C."/>
            <person name="Bauer D."/>
            <person name="Andreopoulos W."/>
            <person name="Pangilinan J."/>
            <person name="LaButti K."/>
            <person name="Riley R."/>
            <person name="Lipzen A."/>
            <person name="Clum A."/>
            <person name="Drula E."/>
            <person name="Henrissat B."/>
            <person name="Kohler A."/>
            <person name="Grigoriev I.V."/>
            <person name="Martin F.M."/>
            <person name="Hacquard S."/>
        </authorList>
    </citation>
    <scope>NUCLEOTIDE SEQUENCE</scope>
    <source>
        <strain evidence="8">FSSC 5 MPI-SDFR-AT-0091</strain>
    </source>
</reference>
<dbReference type="PANTHER" id="PTHR42973:SF39">
    <property type="entry name" value="FAD-BINDING PCMH-TYPE DOMAIN-CONTAINING PROTEIN"/>
    <property type="match status" value="1"/>
</dbReference>
<dbReference type="InterPro" id="IPR016166">
    <property type="entry name" value="FAD-bd_PCMH"/>
</dbReference>
<comment type="similarity">
    <text evidence="2">Belongs to the oxygen-dependent FAD-linked oxidoreductase family.</text>
</comment>
<accession>A0A9P9JPB6</accession>
<dbReference type="Pfam" id="PF01565">
    <property type="entry name" value="FAD_binding_4"/>
    <property type="match status" value="1"/>
</dbReference>
<dbReference type="OrthoDB" id="9983560at2759"/>
<dbReference type="InterPro" id="IPR006094">
    <property type="entry name" value="Oxid_FAD_bind_N"/>
</dbReference>
<keyword evidence="4" id="KW-0274">FAD</keyword>
<dbReference type="PROSITE" id="PS51387">
    <property type="entry name" value="FAD_PCMH"/>
    <property type="match status" value="1"/>
</dbReference>
<dbReference type="SUPFAM" id="SSF56176">
    <property type="entry name" value="FAD-binding/transporter-associated domain-like"/>
    <property type="match status" value="1"/>
</dbReference>
<dbReference type="GO" id="GO:0016491">
    <property type="term" value="F:oxidoreductase activity"/>
    <property type="evidence" value="ECO:0007669"/>
    <property type="project" value="UniProtKB-KW"/>
</dbReference>
<proteinExistence type="inferred from homology"/>
<comment type="cofactor">
    <cofactor evidence="1">
        <name>FAD</name>
        <dbReference type="ChEBI" id="CHEBI:57692"/>
    </cofactor>
</comment>
<dbReference type="PANTHER" id="PTHR42973">
    <property type="entry name" value="BINDING OXIDOREDUCTASE, PUTATIVE (AFU_ORTHOLOGUE AFUA_1G17690)-RELATED"/>
    <property type="match status" value="1"/>
</dbReference>
<keyword evidence="3" id="KW-0285">Flavoprotein</keyword>
<dbReference type="EMBL" id="JAGTJS010000030">
    <property type="protein sequence ID" value="KAH7232093.1"/>
    <property type="molecule type" value="Genomic_DNA"/>
</dbReference>
<evidence type="ECO:0000256" key="6">
    <source>
        <dbReference type="SAM" id="SignalP"/>
    </source>
</evidence>
<keyword evidence="9" id="KW-1185">Reference proteome</keyword>
<feature type="chain" id="PRO_5040272535" description="FAD-binding PCMH-type domain-containing protein" evidence="6">
    <location>
        <begin position="21"/>
        <end position="529"/>
    </location>
</feature>
<keyword evidence="6" id="KW-0732">Signal</keyword>
<evidence type="ECO:0000313" key="8">
    <source>
        <dbReference type="EMBL" id="KAH7232093.1"/>
    </source>
</evidence>
<dbReference type="GO" id="GO:0071949">
    <property type="term" value="F:FAD binding"/>
    <property type="evidence" value="ECO:0007669"/>
    <property type="project" value="InterPro"/>
</dbReference>
<feature type="domain" description="FAD-binding PCMH-type" evidence="7">
    <location>
        <begin position="69"/>
        <end position="254"/>
    </location>
</feature>
<evidence type="ECO:0000256" key="4">
    <source>
        <dbReference type="ARBA" id="ARBA00022827"/>
    </source>
</evidence>
<evidence type="ECO:0000256" key="5">
    <source>
        <dbReference type="ARBA" id="ARBA00023002"/>
    </source>
</evidence>
<dbReference type="Gene3D" id="3.30.465.10">
    <property type="match status" value="2"/>
</dbReference>
<evidence type="ECO:0000259" key="7">
    <source>
        <dbReference type="PROSITE" id="PS51387"/>
    </source>
</evidence>
<name>A0A9P9JPB6_FUSSL</name>
<evidence type="ECO:0000256" key="3">
    <source>
        <dbReference type="ARBA" id="ARBA00022630"/>
    </source>
</evidence>
<evidence type="ECO:0000256" key="2">
    <source>
        <dbReference type="ARBA" id="ARBA00005466"/>
    </source>
</evidence>
<dbReference type="Pfam" id="PF08031">
    <property type="entry name" value="BBE"/>
    <property type="match status" value="1"/>
</dbReference>
<comment type="caution">
    <text evidence="8">The sequence shown here is derived from an EMBL/GenBank/DDBJ whole genome shotgun (WGS) entry which is preliminary data.</text>
</comment>
<dbReference type="InterPro" id="IPR050416">
    <property type="entry name" value="FAD-linked_Oxidoreductase"/>
</dbReference>
<dbReference type="InterPro" id="IPR012951">
    <property type="entry name" value="BBE"/>
</dbReference>
<dbReference type="InterPro" id="IPR036318">
    <property type="entry name" value="FAD-bd_PCMH-like_sf"/>
</dbReference>
<dbReference type="InterPro" id="IPR016169">
    <property type="entry name" value="FAD-bd_PCMH_sub2"/>
</dbReference>
<sequence>MTRLHQSILSALSLISRLASHQTWSRLNESLAGRLLAPPPPGAVCHPGWPTYDRDTCPQVQKNWSVYEFHADNPISVMWDHYTTGHVSLTRLIRVAPVAILHMSSMHKPEHVKLGIDFGSLSIWTHHMNEIVYHQGKFKLDNTDITIPGDAVTIGAGAQMYDVYSATDKFNHTIVGGGAKSVGAGGYITGGGHSLLSARFGLAADQVLQMTLVTPGGKILTVNERNHPDLFWAMRGTHKTPKITTSSLMLFTDAKSKFVYDVIAYSLSLFPSLGDAGLSGYTLISPGIENPVPIPGAPKEVAGILGQFIVQDVEDPEYTEKIWKPINETIQKRWSGAVQLLVGKEEYPSFLKWFDVHYDQDTAGNSSYLVSRLLSKEALDGDQDALKRALKSAMGPSGGMGAFLVAGKGVRDAKPRGGSDAVNPGWRKSYVHALSGKGFPAFNYTAKAQAVEELIETWEPMRKLSPDTGAYINEALKYESNWQKTFWGSNYKKLLSIKKSVDPKDVLWCVPCVGNEGWEEHQDGRLCRV</sequence>
<gene>
    <name evidence="8" type="ORF">B0J15DRAFT_539316</name>
</gene>
<dbReference type="Proteomes" id="UP000736672">
    <property type="component" value="Unassembled WGS sequence"/>
</dbReference>
<dbReference type="AlphaFoldDB" id="A0A9P9JPB6"/>